<dbReference type="Proteomes" id="UP000827937">
    <property type="component" value="Segment"/>
</dbReference>
<dbReference type="EMBL" id="MZ130495">
    <property type="protein sequence ID" value="QWM90985.1"/>
    <property type="molecule type" value="Genomic_DNA"/>
</dbReference>
<proteinExistence type="predicted"/>
<gene>
    <name evidence="1" type="primary">gp_73486</name>
</gene>
<accession>A0AAE7V3S1</accession>
<sequence length="123" mass="14481">MVKYICSVDRGTVISYDKEVENVSLLDHFYVDYIWYVPEDGEWVYTKKDGSKNRRSVTKGTIVLKMYPISKEDDREYIFVENDEVKDHYNRLLEKKQEEKKKAASCDTDCDTDCDCETVTCGY</sequence>
<reference evidence="1 2" key="1">
    <citation type="submission" date="2021-04" db="EMBL/GenBank/DDBJ databases">
        <authorList>
            <person name="Shkoporov A.N."/>
            <person name="Stockdale S.R."/>
            <person name="Guerin E."/>
            <person name="Ross R.P."/>
            <person name="Hill C."/>
        </authorList>
    </citation>
    <scope>NUCLEOTIDE SEQUENCE [LARGE SCALE GENOMIC DNA]</scope>
    <source>
        <strain evidence="2">cr150_1</strain>
    </source>
</reference>
<organism evidence="1 2">
    <name type="scientific">uncultured phage cr150_1</name>
    <dbReference type="NCBI Taxonomy" id="2986413"/>
    <lineage>
        <taxon>Viruses</taxon>
        <taxon>Duplodnaviria</taxon>
        <taxon>Heunggongvirae</taxon>
        <taxon>Uroviricota</taxon>
        <taxon>Caudoviricetes</taxon>
        <taxon>Crassvirales</taxon>
        <taxon>Suoliviridae</taxon>
        <taxon>Loutivirinae</taxon>
        <taxon>Blohavirus</taxon>
        <taxon>Blohavirus faecalis</taxon>
    </lineage>
</organism>
<protein>
    <submittedName>
        <fullName evidence="1">Uncharacterized protein</fullName>
    </submittedName>
</protein>
<dbReference type="KEGG" id="vg:75687423"/>
<dbReference type="GeneID" id="75687423"/>
<name>A0AAE7V3S1_9CAUD</name>
<evidence type="ECO:0000313" key="2">
    <source>
        <dbReference type="Proteomes" id="UP000827937"/>
    </source>
</evidence>
<evidence type="ECO:0000313" key="1">
    <source>
        <dbReference type="EMBL" id="QWM90985.1"/>
    </source>
</evidence>
<dbReference type="RefSeq" id="YP_010509925.1">
    <property type="nucleotide sequence ID" value="NC_067213.1"/>
</dbReference>
<keyword evidence="2" id="KW-1185">Reference proteome</keyword>